<evidence type="ECO:0000259" key="12">
    <source>
        <dbReference type="PROSITE" id="PS50111"/>
    </source>
</evidence>
<dbReference type="Proteomes" id="UP000018211">
    <property type="component" value="Unassembled WGS sequence"/>
</dbReference>
<comment type="caution">
    <text evidence="13">The sequence shown here is derived from an EMBL/GenBank/DDBJ whole genome shotgun (WGS) entry which is preliminary data.</text>
</comment>
<proteinExistence type="inferred from homology"/>
<keyword evidence="7 9" id="KW-0807">Transducer</keyword>
<dbReference type="CDD" id="cd11386">
    <property type="entry name" value="MCP_signal"/>
    <property type="match status" value="1"/>
</dbReference>
<evidence type="ECO:0000256" key="9">
    <source>
        <dbReference type="PROSITE-ProRule" id="PRU00284"/>
    </source>
</evidence>
<dbReference type="GO" id="GO:0005886">
    <property type="term" value="C:plasma membrane"/>
    <property type="evidence" value="ECO:0007669"/>
    <property type="project" value="UniProtKB-SubCell"/>
</dbReference>
<dbReference type="EMBL" id="CAOF01000050">
    <property type="protein sequence ID" value="CCO45325.1"/>
    <property type="molecule type" value="Genomic_DNA"/>
</dbReference>
<dbReference type="Gene3D" id="1.10.287.950">
    <property type="entry name" value="Methyl-accepting chemotaxis protein"/>
    <property type="match status" value="1"/>
</dbReference>
<reference evidence="13 14" key="1">
    <citation type="journal article" date="2013" name="ISME J.">
        <title>Comparative genomics of pathogenic lineages of Vibrio nigripulchritudo identifies virulence-associated traits.</title>
        <authorList>
            <person name="Goudenege D."/>
            <person name="Labreuche Y."/>
            <person name="Krin E."/>
            <person name="Ansquer D."/>
            <person name="Mangenot S."/>
            <person name="Calteau A."/>
            <person name="Medigue C."/>
            <person name="Mazel D."/>
            <person name="Polz M.F."/>
            <person name="Le Roux F."/>
        </authorList>
    </citation>
    <scope>NUCLEOTIDE SEQUENCE [LARGE SCALE GENOMIC DNA]</scope>
    <source>
        <strain evidence="13 14">SOn1</strain>
    </source>
</reference>
<evidence type="ECO:0000256" key="5">
    <source>
        <dbReference type="ARBA" id="ARBA00022989"/>
    </source>
</evidence>
<keyword evidence="4 11" id="KW-0812">Transmembrane</keyword>
<dbReference type="GO" id="GO:0007165">
    <property type="term" value="P:signal transduction"/>
    <property type="evidence" value="ECO:0007669"/>
    <property type="project" value="UniProtKB-KW"/>
</dbReference>
<evidence type="ECO:0000313" key="14">
    <source>
        <dbReference type="Proteomes" id="UP000018211"/>
    </source>
</evidence>
<dbReference type="Pfam" id="PF00015">
    <property type="entry name" value="MCPsignal"/>
    <property type="match status" value="1"/>
</dbReference>
<evidence type="ECO:0000256" key="2">
    <source>
        <dbReference type="ARBA" id="ARBA00022475"/>
    </source>
</evidence>
<feature type="domain" description="Methyl-accepting transducer" evidence="12">
    <location>
        <begin position="658"/>
        <end position="894"/>
    </location>
</feature>
<dbReference type="SUPFAM" id="SSF58104">
    <property type="entry name" value="Methyl-accepting chemotaxis protein (MCP) signaling domain"/>
    <property type="match status" value="1"/>
</dbReference>
<dbReference type="FunFam" id="1.10.287.950:FF:000001">
    <property type="entry name" value="Methyl-accepting chemotaxis sensory transducer"/>
    <property type="match status" value="1"/>
</dbReference>
<evidence type="ECO:0000256" key="8">
    <source>
        <dbReference type="ARBA" id="ARBA00029447"/>
    </source>
</evidence>
<accession>A0AAV2VLS7</accession>
<evidence type="ECO:0000256" key="1">
    <source>
        <dbReference type="ARBA" id="ARBA00004651"/>
    </source>
</evidence>
<comment type="similarity">
    <text evidence="8">Belongs to the methyl-accepting chemotaxis (MCP) protein family.</text>
</comment>
<dbReference type="GO" id="GO:0004888">
    <property type="term" value="F:transmembrane signaling receptor activity"/>
    <property type="evidence" value="ECO:0007669"/>
    <property type="project" value="InterPro"/>
</dbReference>
<comment type="subcellular location">
    <subcellularLocation>
        <location evidence="1">Cell membrane</location>
        <topology evidence="1">Multi-pass membrane protein</topology>
    </subcellularLocation>
</comment>
<dbReference type="PRINTS" id="PR00260">
    <property type="entry name" value="CHEMTRNSDUCR"/>
</dbReference>
<dbReference type="PANTHER" id="PTHR32089:SF120">
    <property type="entry name" value="METHYL-ACCEPTING CHEMOTAXIS PROTEIN TLPQ"/>
    <property type="match status" value="1"/>
</dbReference>
<name>A0AAV2VLS7_9VIBR</name>
<evidence type="ECO:0000256" key="10">
    <source>
        <dbReference type="SAM" id="MobiDB-lite"/>
    </source>
</evidence>
<keyword evidence="2" id="KW-1003">Cell membrane</keyword>
<dbReference type="InterPro" id="IPR004089">
    <property type="entry name" value="MCPsignal_dom"/>
</dbReference>
<evidence type="ECO:0000256" key="6">
    <source>
        <dbReference type="ARBA" id="ARBA00023136"/>
    </source>
</evidence>
<evidence type="ECO:0000256" key="3">
    <source>
        <dbReference type="ARBA" id="ARBA00022500"/>
    </source>
</evidence>
<dbReference type="AlphaFoldDB" id="A0AAV2VLS7"/>
<gene>
    <name evidence="13" type="ORF">VIBNISOn1_1430098</name>
</gene>
<evidence type="ECO:0000256" key="7">
    <source>
        <dbReference type="ARBA" id="ARBA00023224"/>
    </source>
</evidence>
<protein>
    <submittedName>
        <fullName evidence="13">N-acetylglucosamine regulated methyl-accepting chemotaxis protein</fullName>
    </submittedName>
</protein>
<dbReference type="Pfam" id="PF02743">
    <property type="entry name" value="dCache_1"/>
    <property type="match status" value="1"/>
</dbReference>
<feature type="transmembrane region" description="Helical" evidence="11">
    <location>
        <begin position="579"/>
        <end position="598"/>
    </location>
</feature>
<keyword evidence="6 11" id="KW-0472">Membrane</keyword>
<dbReference type="SMART" id="SM00283">
    <property type="entry name" value="MA"/>
    <property type="match status" value="1"/>
</dbReference>
<dbReference type="RefSeq" id="WP_022610852.1">
    <property type="nucleotide sequence ID" value="NZ_LK391965.1"/>
</dbReference>
<evidence type="ECO:0000256" key="11">
    <source>
        <dbReference type="SAM" id="Phobius"/>
    </source>
</evidence>
<evidence type="ECO:0000256" key="4">
    <source>
        <dbReference type="ARBA" id="ARBA00022692"/>
    </source>
</evidence>
<dbReference type="InterPro" id="IPR033479">
    <property type="entry name" value="dCache_1"/>
</dbReference>
<feature type="transmembrane region" description="Helical" evidence="11">
    <location>
        <begin position="12"/>
        <end position="32"/>
    </location>
</feature>
<keyword evidence="5 11" id="KW-1133">Transmembrane helix</keyword>
<dbReference type="GO" id="GO:0006935">
    <property type="term" value="P:chemotaxis"/>
    <property type="evidence" value="ECO:0007669"/>
    <property type="project" value="UniProtKB-KW"/>
</dbReference>
<sequence>MGRFINQFKLSQVIIGALLFMGLIPALILGLWSSSLAEKALRERSYNQLDTVRSIKQSQIEAFFQEREGDMDVLTEVANTLQLEAFRKLSAVNQSQKQQIEDYLAQLKAGLSLLAESKMAEEALQMFSHANFGDGMWEYNAIMFQEELDAYVKHFGWYDAFLITPEGQIMYTTARESDLGQNLDSDMLEQSGLARAYRQAVSSDIAEGKIVVGDFTLYQPSNNEPAGFFLSAVRDVSGKIAGYVALQFPIDKINHIVSQSQGMGETGETYLIGPDKRMRSDSKLDPVGHSVIASFENDTLVETKPVSYALDGDSGQGIYQDYNGNLVLSVWDAVEISPGLEWAIITEKDVAESFVPKNENGVEFYSQYIEKYGYHDLFLIEPNGEVFYTVAKESDYQTNMLNGEFSSSNLGELTRQVLAKKSYQMVDFAPYAPSNNDPAAFIGQPILDAKGNAIMVVALQLSLEAINEVMQLRTGMGESGESYLVGEDFRMRSDSYLDPVGRTVSASFSGSVENNGVKTEASIQALSGVTDDKLIEDYNGNRVLSSFSPVDIGELRWALIAEIDESEAFAMVTAIRQSIWTLLAITLIVTVGFAVYLARTIKRPLGGEPKEMIQLARQIANGDLTYQFDDKAHSETLYGALRDMSEKLTALIAHIQQASNTLASTAEETSVASEQTTTAVTHQHQDTEMVATAINQMSSTIADVSRSTTGTASAAQEAHAKSNSGQQVLRDSESALCQLVKDVKSTNENMLTLKSKSGEIGHVLTVIQEIAEQTNLLALNAAIEAARAGEAGRGFAVVADEVRTLAQRTQTSASDIQTMITAVQSAAESATANMAKSEEQATLTAELSERTRQAFIEITDSIEQIDDMMTQVSAASEQQSQVTEEVNQSVLRINEASMQTAASAEQLSGASQEVAQSAESLSEYTRQFKV</sequence>
<dbReference type="PANTHER" id="PTHR32089">
    <property type="entry name" value="METHYL-ACCEPTING CHEMOTAXIS PROTEIN MCPB"/>
    <property type="match status" value="1"/>
</dbReference>
<dbReference type="PROSITE" id="PS50111">
    <property type="entry name" value="CHEMOTAXIS_TRANSDUC_2"/>
    <property type="match status" value="1"/>
</dbReference>
<feature type="region of interest" description="Disordered" evidence="10">
    <location>
        <begin position="707"/>
        <end position="727"/>
    </location>
</feature>
<evidence type="ECO:0000313" key="13">
    <source>
        <dbReference type="EMBL" id="CCO45325.1"/>
    </source>
</evidence>
<dbReference type="Gene3D" id="3.30.450.20">
    <property type="entry name" value="PAS domain"/>
    <property type="match status" value="2"/>
</dbReference>
<dbReference type="InterPro" id="IPR004090">
    <property type="entry name" value="Chemotax_Me-accpt_rcpt"/>
</dbReference>
<organism evidence="13 14">
    <name type="scientific">Vibrio nigripulchritudo SOn1</name>
    <dbReference type="NCBI Taxonomy" id="1238450"/>
    <lineage>
        <taxon>Bacteria</taxon>
        <taxon>Pseudomonadati</taxon>
        <taxon>Pseudomonadota</taxon>
        <taxon>Gammaproteobacteria</taxon>
        <taxon>Vibrionales</taxon>
        <taxon>Vibrionaceae</taxon>
        <taxon>Vibrio</taxon>
    </lineage>
</organism>
<keyword evidence="3" id="KW-0145">Chemotaxis</keyword>